<name>A0AA37X6H8_9BACL</name>
<evidence type="ECO:0000313" key="1">
    <source>
        <dbReference type="EMBL" id="GLV13104.1"/>
    </source>
</evidence>
<reference evidence="1" key="1">
    <citation type="submission" date="2023-02" db="EMBL/GenBank/DDBJ databases">
        <title>Proposal of a novel subspecies: Alicyclobacillus hesperidum subspecies aegle.</title>
        <authorList>
            <person name="Goto K."/>
            <person name="Fujii T."/>
            <person name="Yasui K."/>
            <person name="Mochida K."/>
            <person name="Kato-Tanaka Y."/>
            <person name="Morohoshi S."/>
            <person name="An S.Y."/>
            <person name="Kasai H."/>
            <person name="Yokota A."/>
        </authorList>
    </citation>
    <scope>NUCLEOTIDE SEQUENCE</scope>
    <source>
        <strain evidence="1">DSM 12766</strain>
    </source>
</reference>
<sequence>MSEMGRWMSSRDAKERTPLNFAFYCYLFGIIRGNSCRPFAEKLVRLTQIHVLSVNDSAWNQIRIPINTKWHEFAKMTQTSGL</sequence>
<comment type="caution">
    <text evidence="1">The sequence shown here is derived from an EMBL/GenBank/DDBJ whole genome shotgun (WGS) entry which is preliminary data.</text>
</comment>
<evidence type="ECO:0000313" key="2">
    <source>
        <dbReference type="Proteomes" id="UP001157137"/>
    </source>
</evidence>
<protein>
    <submittedName>
        <fullName evidence="1">Uncharacterized protein</fullName>
    </submittedName>
</protein>
<accession>A0AA37X6H8</accession>
<organism evidence="1 2">
    <name type="scientific">Alicyclobacillus hesperidum</name>
    <dbReference type="NCBI Taxonomy" id="89784"/>
    <lineage>
        <taxon>Bacteria</taxon>
        <taxon>Bacillati</taxon>
        <taxon>Bacillota</taxon>
        <taxon>Bacilli</taxon>
        <taxon>Bacillales</taxon>
        <taxon>Alicyclobacillaceae</taxon>
        <taxon>Alicyclobacillus</taxon>
    </lineage>
</organism>
<proteinExistence type="predicted"/>
<dbReference type="AlphaFoldDB" id="A0AA37X6H8"/>
<gene>
    <name evidence="1" type="ORF">Heshes_07880</name>
</gene>
<dbReference type="Proteomes" id="UP001157137">
    <property type="component" value="Unassembled WGS sequence"/>
</dbReference>
<dbReference type="EMBL" id="BSRA01000003">
    <property type="protein sequence ID" value="GLV13104.1"/>
    <property type="molecule type" value="Genomic_DNA"/>
</dbReference>